<name>A0A2N4U1M5_9BURK</name>
<feature type="region of interest" description="Disordered" evidence="1">
    <location>
        <begin position="104"/>
        <end position="159"/>
    </location>
</feature>
<reference evidence="2 3" key="1">
    <citation type="submission" date="2017-10" db="EMBL/GenBank/DDBJ databases">
        <title>Two draft genome sequences of Pusillimonas sp. strains isolated from a nitrate- and radionuclide-contaminated groundwater in Russia.</title>
        <authorList>
            <person name="Grouzdev D.S."/>
            <person name="Tourova T.P."/>
            <person name="Goeva M.A."/>
            <person name="Babich T.L."/>
            <person name="Sokolova D.S."/>
            <person name="Abdullin R."/>
            <person name="Poltaraus A.B."/>
            <person name="Toshchakov S.V."/>
            <person name="Nazina T.N."/>
        </authorList>
    </citation>
    <scope>NUCLEOTIDE SEQUENCE [LARGE SCALE GENOMIC DNA]</scope>
    <source>
        <strain evidence="2 3">JR1/69-3-13</strain>
    </source>
</reference>
<feature type="compositionally biased region" description="Low complexity" evidence="1">
    <location>
        <begin position="187"/>
        <end position="206"/>
    </location>
</feature>
<dbReference type="Proteomes" id="UP000234190">
    <property type="component" value="Unassembled WGS sequence"/>
</dbReference>
<sequence>MVTQNNNPFVLPGFGQTGDMAQNPLIASMEMMRQAWQGLASTGGMNAGAMSAPISAEDLERRIADLRAVENWLRMNLSMLSSTIQGLEVQRSTIATLKSFMTSAAGAASNPNGPSPLEVALGMMSPPSAGGESPPAAKTGKAASEPSQDTADADKAGTAPAAQAWWDMVQKQFDTLAAATTATLQGAEAVKAAAQQASTGSSADSTLGKTRTQAQASTKSESSAPRKAAAKKTTARKRAPAARKP</sequence>
<dbReference type="RefSeq" id="WP_102074835.1">
    <property type="nucleotide sequence ID" value="NZ_PDNW01000014.1"/>
</dbReference>
<accession>A0A2N4U1M5</accession>
<feature type="compositionally biased region" description="Basic residues" evidence="1">
    <location>
        <begin position="228"/>
        <end position="245"/>
    </location>
</feature>
<evidence type="ECO:0000313" key="3">
    <source>
        <dbReference type="Proteomes" id="UP000234190"/>
    </source>
</evidence>
<comment type="caution">
    <text evidence="2">The sequence shown here is derived from an EMBL/GenBank/DDBJ whole genome shotgun (WGS) entry which is preliminary data.</text>
</comment>
<keyword evidence="3" id="KW-1185">Reference proteome</keyword>
<proteinExistence type="predicted"/>
<feature type="compositionally biased region" description="Polar residues" evidence="1">
    <location>
        <begin position="207"/>
        <end position="223"/>
    </location>
</feature>
<evidence type="ECO:0000313" key="2">
    <source>
        <dbReference type="EMBL" id="PLC48914.1"/>
    </source>
</evidence>
<dbReference type="EMBL" id="PDNW01000014">
    <property type="protein sequence ID" value="PLC48914.1"/>
    <property type="molecule type" value="Genomic_DNA"/>
</dbReference>
<dbReference type="NCBIfam" id="NF043076">
    <property type="entry name" value="PHA_gran_PhaM"/>
    <property type="match status" value="1"/>
</dbReference>
<gene>
    <name evidence="2" type="ORF">CR159_15260</name>
</gene>
<dbReference type="AlphaFoldDB" id="A0A2N4U1M5"/>
<evidence type="ECO:0000256" key="1">
    <source>
        <dbReference type="SAM" id="MobiDB-lite"/>
    </source>
</evidence>
<protein>
    <submittedName>
        <fullName evidence="2">Transcriptional regulator</fullName>
    </submittedName>
</protein>
<feature type="region of interest" description="Disordered" evidence="1">
    <location>
        <begin position="187"/>
        <end position="245"/>
    </location>
</feature>
<organism evidence="2 3">
    <name type="scientific">Pollutimonas subterranea</name>
    <dbReference type="NCBI Taxonomy" id="2045210"/>
    <lineage>
        <taxon>Bacteria</taxon>
        <taxon>Pseudomonadati</taxon>
        <taxon>Pseudomonadota</taxon>
        <taxon>Betaproteobacteria</taxon>
        <taxon>Burkholderiales</taxon>
        <taxon>Alcaligenaceae</taxon>
        <taxon>Pollutimonas</taxon>
    </lineage>
</organism>
<feature type="compositionally biased region" description="Low complexity" evidence="1">
    <location>
        <begin position="122"/>
        <end position="137"/>
    </location>
</feature>
<dbReference type="OrthoDB" id="8566581at2"/>
<dbReference type="InterPro" id="IPR050026">
    <property type="entry name" value="PHA_gran_PhaM_N"/>
</dbReference>